<evidence type="ECO:0000313" key="16">
    <source>
        <dbReference type="EMBL" id="EFB91794.1"/>
    </source>
</evidence>
<comment type="subcellular location">
    <subcellularLocation>
        <location evidence="13">Cytoplasm</location>
    </subcellularLocation>
</comment>
<evidence type="ECO:0000256" key="8">
    <source>
        <dbReference type="ARBA" id="ARBA00022840"/>
    </source>
</evidence>
<keyword evidence="6 13" id="KW-0547">Nucleotide-binding</keyword>
<feature type="region of interest" description="Catalytic" evidence="13">
    <location>
        <begin position="238"/>
        <end position="529"/>
    </location>
</feature>
<dbReference type="PANTHER" id="PTHR11451">
    <property type="entry name" value="THREONINE-TRNA LIGASE"/>
    <property type="match status" value="1"/>
</dbReference>
<dbReference type="Pfam" id="PF00587">
    <property type="entry name" value="tRNA-synt_2b"/>
    <property type="match status" value="1"/>
</dbReference>
<dbReference type="InterPro" id="IPR018163">
    <property type="entry name" value="Thr/Ala-tRNA-synth_IIc_edit"/>
</dbReference>
<dbReference type="EMBL" id="ADFP01000016">
    <property type="protein sequence ID" value="EFB91794.1"/>
    <property type="molecule type" value="Genomic_DNA"/>
</dbReference>
<comment type="catalytic activity">
    <reaction evidence="12 13">
        <text>tRNA(Thr) + L-threonine + ATP = L-threonyl-tRNA(Thr) + AMP + diphosphate + H(+)</text>
        <dbReference type="Rhea" id="RHEA:24624"/>
        <dbReference type="Rhea" id="RHEA-COMP:9670"/>
        <dbReference type="Rhea" id="RHEA-COMP:9704"/>
        <dbReference type="ChEBI" id="CHEBI:15378"/>
        <dbReference type="ChEBI" id="CHEBI:30616"/>
        <dbReference type="ChEBI" id="CHEBI:33019"/>
        <dbReference type="ChEBI" id="CHEBI:57926"/>
        <dbReference type="ChEBI" id="CHEBI:78442"/>
        <dbReference type="ChEBI" id="CHEBI:78534"/>
        <dbReference type="ChEBI" id="CHEBI:456215"/>
        <dbReference type="EC" id="6.1.1.3"/>
    </reaction>
</comment>
<keyword evidence="2 13" id="KW-0963">Cytoplasm</keyword>
<dbReference type="CDD" id="cd00771">
    <property type="entry name" value="ThrRS_core"/>
    <property type="match status" value="1"/>
</dbReference>
<evidence type="ECO:0000256" key="3">
    <source>
        <dbReference type="ARBA" id="ARBA00022555"/>
    </source>
</evidence>
<evidence type="ECO:0000256" key="2">
    <source>
        <dbReference type="ARBA" id="ARBA00022490"/>
    </source>
</evidence>
<evidence type="ECO:0000256" key="7">
    <source>
        <dbReference type="ARBA" id="ARBA00022833"/>
    </source>
</evidence>
<protein>
    <recommendedName>
        <fullName evidence="13">Threonine--tRNA ligase</fullName>
        <ecNumber evidence="13">6.1.1.3</ecNumber>
    </recommendedName>
    <alternativeName>
        <fullName evidence="13">Threonyl-tRNA synthetase</fullName>
        <shortName evidence="13">ThrRS</shortName>
    </alternativeName>
</protein>
<reference evidence="16 17" key="1">
    <citation type="submission" date="2009-12" db="EMBL/GenBank/DDBJ databases">
        <authorList>
            <person name="Shrivastava S."/>
            <person name="Madupu R."/>
            <person name="Durkin A.S."/>
            <person name="Torralba M."/>
            <person name="Methe B."/>
            <person name="Sutton G.G."/>
            <person name="Strausberg R.L."/>
            <person name="Nelson K.E."/>
        </authorList>
    </citation>
    <scope>NUCLEOTIDE SEQUENCE [LARGE SCALE GENOMIC DNA]</scope>
    <source>
        <strain evidence="16 17">W5455</strain>
    </source>
</reference>
<feature type="binding site" evidence="13">
    <location>
        <position position="380"/>
    </location>
    <ligand>
        <name>Zn(2+)</name>
        <dbReference type="ChEBI" id="CHEBI:29105"/>
        <note>catalytic</note>
    </ligand>
</feature>
<dbReference type="Pfam" id="PF03129">
    <property type="entry name" value="HGTP_anticodon"/>
    <property type="match status" value="1"/>
</dbReference>
<keyword evidence="17" id="KW-1185">Reference proteome</keyword>
<dbReference type="Proteomes" id="UP000006462">
    <property type="component" value="Unassembled WGS sequence"/>
</dbReference>
<evidence type="ECO:0000256" key="6">
    <source>
        <dbReference type="ARBA" id="ARBA00022741"/>
    </source>
</evidence>
<feature type="domain" description="Aminoacyl-transfer RNA synthetases class-II family profile" evidence="14">
    <location>
        <begin position="262"/>
        <end position="529"/>
    </location>
</feature>
<feature type="binding site" evidence="13">
    <location>
        <position position="506"/>
    </location>
    <ligand>
        <name>Zn(2+)</name>
        <dbReference type="ChEBI" id="CHEBI:29105"/>
        <note>catalytic</note>
    </ligand>
</feature>
<organism evidence="16 17">
    <name type="scientific">Pyramidobacter piscolens W5455</name>
    <dbReference type="NCBI Taxonomy" id="352165"/>
    <lineage>
        <taxon>Bacteria</taxon>
        <taxon>Thermotogati</taxon>
        <taxon>Synergistota</taxon>
        <taxon>Synergistia</taxon>
        <taxon>Synergistales</taxon>
        <taxon>Dethiosulfovibrionaceae</taxon>
        <taxon>Pyramidobacter</taxon>
    </lineage>
</organism>
<dbReference type="InterPro" id="IPR006195">
    <property type="entry name" value="aa-tRNA-synth_II"/>
</dbReference>
<dbReference type="SUPFAM" id="SSF55186">
    <property type="entry name" value="ThrRS/AlaRS common domain"/>
    <property type="match status" value="1"/>
</dbReference>
<dbReference type="NCBIfam" id="TIGR00418">
    <property type="entry name" value="thrS"/>
    <property type="match status" value="1"/>
</dbReference>
<keyword evidence="9 13" id="KW-0694">RNA-binding</keyword>
<name>A0ABM9ZXU3_9BACT</name>
<keyword evidence="5 13" id="KW-0479">Metal-binding</keyword>
<evidence type="ECO:0000256" key="5">
    <source>
        <dbReference type="ARBA" id="ARBA00022723"/>
    </source>
</evidence>
<dbReference type="InterPro" id="IPR045864">
    <property type="entry name" value="aa-tRNA-synth_II/BPL/LPL"/>
</dbReference>
<dbReference type="InterPro" id="IPR012947">
    <property type="entry name" value="tRNA_SAD"/>
</dbReference>
<evidence type="ECO:0000256" key="11">
    <source>
        <dbReference type="ARBA" id="ARBA00023146"/>
    </source>
</evidence>
<dbReference type="InterPro" id="IPR033728">
    <property type="entry name" value="ThrRS_core"/>
</dbReference>
<keyword evidence="7 13" id="KW-0862">Zinc</keyword>
<dbReference type="SUPFAM" id="SSF52954">
    <property type="entry name" value="Class II aaRS ABD-related"/>
    <property type="match status" value="1"/>
</dbReference>
<keyword evidence="11 13" id="KW-0030">Aminoacyl-tRNA synthetase</keyword>
<dbReference type="SUPFAM" id="SSF55681">
    <property type="entry name" value="Class II aaRS and biotin synthetases"/>
    <property type="match status" value="1"/>
</dbReference>
<dbReference type="PRINTS" id="PR01047">
    <property type="entry name" value="TRNASYNTHTHR"/>
</dbReference>
<dbReference type="Gene3D" id="3.30.980.10">
    <property type="entry name" value="Threonyl-trna Synthetase, Chain A, domain 2"/>
    <property type="match status" value="1"/>
</dbReference>
<dbReference type="PANTHER" id="PTHR11451:SF44">
    <property type="entry name" value="THREONINE--TRNA LIGASE, CHLOROPLASTIC_MITOCHONDRIAL 2"/>
    <property type="match status" value="1"/>
</dbReference>
<dbReference type="Gene3D" id="3.40.50.800">
    <property type="entry name" value="Anticodon-binding domain"/>
    <property type="match status" value="1"/>
</dbReference>
<evidence type="ECO:0000259" key="14">
    <source>
        <dbReference type="PROSITE" id="PS50862"/>
    </source>
</evidence>
<evidence type="ECO:0000256" key="13">
    <source>
        <dbReference type="HAMAP-Rule" id="MF_00184"/>
    </source>
</evidence>
<feature type="binding site" evidence="13">
    <location>
        <position position="329"/>
    </location>
    <ligand>
        <name>Zn(2+)</name>
        <dbReference type="ChEBI" id="CHEBI:29105"/>
        <note>catalytic</note>
    </ligand>
</feature>
<keyword evidence="3 13" id="KW-0820">tRNA-binding</keyword>
<accession>A0ABM9ZXU3</accession>
<dbReference type="InterPro" id="IPR004095">
    <property type="entry name" value="TGS"/>
</dbReference>
<dbReference type="InterPro" id="IPR002320">
    <property type="entry name" value="Thr-tRNA-ligase_IIa"/>
</dbReference>
<comment type="caution">
    <text evidence="16">The sequence shown here is derived from an EMBL/GenBank/DDBJ whole genome shotgun (WGS) entry which is preliminary data.</text>
</comment>
<evidence type="ECO:0000313" key="17">
    <source>
        <dbReference type="Proteomes" id="UP000006462"/>
    </source>
</evidence>
<dbReference type="EC" id="6.1.1.3" evidence="13"/>
<evidence type="ECO:0000256" key="12">
    <source>
        <dbReference type="ARBA" id="ARBA00049515"/>
    </source>
</evidence>
<proteinExistence type="inferred from homology"/>
<dbReference type="InterPro" id="IPR047246">
    <property type="entry name" value="ThrRS_anticodon"/>
</dbReference>
<evidence type="ECO:0000256" key="1">
    <source>
        <dbReference type="ARBA" id="ARBA00008226"/>
    </source>
</evidence>
<evidence type="ECO:0000256" key="9">
    <source>
        <dbReference type="ARBA" id="ARBA00022884"/>
    </source>
</evidence>
<comment type="similarity">
    <text evidence="1 13">Belongs to the class-II aminoacyl-tRNA synthetase family.</text>
</comment>
<dbReference type="RefSeq" id="WP_009163750.1">
    <property type="nucleotide sequence ID" value="NZ_ADFP01000016.1"/>
</dbReference>
<dbReference type="PROSITE" id="PS50862">
    <property type="entry name" value="AA_TRNA_LIGASE_II"/>
    <property type="match status" value="1"/>
</dbReference>
<evidence type="ECO:0000256" key="10">
    <source>
        <dbReference type="ARBA" id="ARBA00022917"/>
    </source>
</evidence>
<comment type="cofactor">
    <cofactor evidence="13">
        <name>Zn(2+)</name>
        <dbReference type="ChEBI" id="CHEBI:29105"/>
    </cofactor>
    <text evidence="13">Binds 1 zinc ion per subunit.</text>
</comment>
<keyword evidence="10 13" id="KW-0648">Protein biosynthesis</keyword>
<dbReference type="CDD" id="cd00860">
    <property type="entry name" value="ThrRS_anticodon"/>
    <property type="match status" value="1"/>
</dbReference>
<feature type="domain" description="TGS" evidence="15">
    <location>
        <begin position="1"/>
        <end position="58"/>
    </location>
</feature>
<sequence length="640" mass="73785">MFKYRGPEGQTLESEALKAGDILSRWKLDKGAVAAFVDGEEKDLDVVIDHDAEVKPITPETEEGIEIVRHSTAHLLAEAVMNLYPAAKVAIGPTIKDGFYYDIEFPETVSEEILPALEKEMRRIAKRSIPLRRERVGVADAIKLFRERNDPYKVEILEGVGDETVNLYWQDDYVDLCRGPHVPNTRFLKHFKLLSMAGAYWRGDEHNIMLTRIYGTAFNTQEELDAYITRMEEARRRDHRKLGKELDLFSLHNEGVGFPFFHPKGMVVMNKLMSFWRRLHFLNGYTEARTPQILNRDLWLRSGHWDHYRENMYFTTIDDIPHAIKPMNCPGGIIIYKTSKHSYRELPIRMGELGVVHRHELSGALHGLMRVRCFTQDDAHHFCTPEQIKDEVKLIMKLNDYVYTHVFGFKYHVELSTRPENSMGSDELWEIAENALSETLAETGTPYVLNPGDGAFYGPKIDFHLEDCIGRTWQCGTIQLDFTMPEKFDMTYVGADGREHRPVMLHRTILGSIERFMGILIENYAGAFPYWLAPVQVKLLAVSDDHLPYAREVAEKLQNLNVRVEIDRRDEKLGRKIRDAQMEKVPYMLVIGDKEVEARTVAVRDRAKGDLGSMDFAAFTGLLAEQYDPEKENFRVRLGQ</sequence>
<gene>
    <name evidence="13 16" type="primary">thrS</name>
    <name evidence="16" type="ORF">HMPREF7215_0526</name>
</gene>
<dbReference type="InterPro" id="IPR004154">
    <property type="entry name" value="Anticodon-bd"/>
</dbReference>
<keyword evidence="8 13" id="KW-0067">ATP-binding</keyword>
<dbReference type="HAMAP" id="MF_00184">
    <property type="entry name" value="Thr_tRNA_synth"/>
    <property type="match status" value="1"/>
</dbReference>
<comment type="subunit">
    <text evidence="13">Homodimer.</text>
</comment>
<keyword evidence="4 13" id="KW-0436">Ligase</keyword>
<evidence type="ECO:0000256" key="4">
    <source>
        <dbReference type="ARBA" id="ARBA00022598"/>
    </source>
</evidence>
<dbReference type="SMART" id="SM00863">
    <property type="entry name" value="tRNA_SAD"/>
    <property type="match status" value="1"/>
</dbReference>
<dbReference type="Gene3D" id="3.30.54.20">
    <property type="match status" value="1"/>
</dbReference>
<dbReference type="Pfam" id="PF07973">
    <property type="entry name" value="tRNA_SAD"/>
    <property type="match status" value="1"/>
</dbReference>
<dbReference type="Gene3D" id="3.30.930.10">
    <property type="entry name" value="Bira Bifunctional Protein, Domain 2"/>
    <property type="match status" value="1"/>
</dbReference>
<evidence type="ECO:0000259" key="15">
    <source>
        <dbReference type="PROSITE" id="PS51880"/>
    </source>
</evidence>
<dbReference type="InterPro" id="IPR036621">
    <property type="entry name" value="Anticodon-bd_dom_sf"/>
</dbReference>
<dbReference type="InterPro" id="IPR002314">
    <property type="entry name" value="aa-tRNA-synt_IIb"/>
</dbReference>
<dbReference type="PROSITE" id="PS51880">
    <property type="entry name" value="TGS"/>
    <property type="match status" value="1"/>
</dbReference>
<dbReference type="GO" id="GO:0004829">
    <property type="term" value="F:threonine-tRNA ligase activity"/>
    <property type="evidence" value="ECO:0007669"/>
    <property type="project" value="UniProtKB-EC"/>
</dbReference>